<dbReference type="PANTHER" id="PTHR43546">
    <property type="entry name" value="UPF0173 METAL-DEPENDENT HYDROLASE MJ1163-RELATED"/>
    <property type="match status" value="1"/>
</dbReference>
<proteinExistence type="inferred from homology"/>
<evidence type="ECO:0000313" key="4">
    <source>
        <dbReference type="EMBL" id="KIU19394.1"/>
    </source>
</evidence>
<dbReference type="SMART" id="SM00849">
    <property type="entry name" value="Lactamase_B"/>
    <property type="match status" value="1"/>
</dbReference>
<dbReference type="InterPro" id="IPR022877">
    <property type="entry name" value="UPF0173"/>
</dbReference>
<dbReference type="Gene3D" id="3.60.15.10">
    <property type="entry name" value="Ribonuclease Z/Hydroxyacylglutathione hydrolase-like"/>
    <property type="match status" value="1"/>
</dbReference>
<comment type="similarity">
    <text evidence="2">Belongs to the UPF0173 family.</text>
</comment>
<dbReference type="PATRIC" id="fig|137591.24.peg.2350"/>
<dbReference type="NCBIfam" id="NF001911">
    <property type="entry name" value="PRK00685.1"/>
    <property type="match status" value="1"/>
</dbReference>
<evidence type="ECO:0000259" key="3">
    <source>
        <dbReference type="SMART" id="SM00849"/>
    </source>
</evidence>
<dbReference type="Proteomes" id="UP000032289">
    <property type="component" value="Unassembled WGS sequence"/>
</dbReference>
<protein>
    <recommendedName>
        <fullName evidence="2">UPF0173 metal-dependent hydrolase ab3b_02392</fullName>
    </recommendedName>
</protein>
<feature type="domain" description="Metallo-beta-lactamase" evidence="3">
    <location>
        <begin position="7"/>
        <end position="192"/>
    </location>
</feature>
<dbReference type="HAMAP" id="MF_00457">
    <property type="entry name" value="UPF0173"/>
    <property type="match status" value="1"/>
</dbReference>
<dbReference type="RefSeq" id="WP_043942030.1">
    <property type="nucleotide sequence ID" value="NZ_JWHT01000082.1"/>
</dbReference>
<gene>
    <name evidence="4" type="ORF">ab3b_02392</name>
</gene>
<sequence length="227" mass="24969">MQFTYYGHSSFSITTNKGIKLLFDPFLTSNPLTTTDPAMIVADYILVSHAHHDHTENVIDIASRTNATIITIDELATYYAKQGLNVHAMNIGGEYNFPFGPVKLAHAQHTSSITIEGLPVYMGEPVGFMFTIDGLRFYYAGDTSNFGDMALFGKAQPIDYAILPIGDNYTMGPSAAASAAKRLQARHVIPVHYNTFPDIMQDPNKFASLLPDDVVTILKPDQTFDLA</sequence>
<comment type="caution">
    <text evidence="4">The sequence shown here is derived from an EMBL/GenBank/DDBJ whole genome shotgun (WGS) entry which is preliminary data.</text>
</comment>
<dbReference type="PANTHER" id="PTHR43546:SF3">
    <property type="entry name" value="UPF0173 METAL-DEPENDENT HYDROLASE MJ1163"/>
    <property type="match status" value="1"/>
</dbReference>
<dbReference type="InterPro" id="IPR050114">
    <property type="entry name" value="UPF0173_UPF0282_UlaG_hydrolase"/>
</dbReference>
<accession>A0A0D1K327</accession>
<evidence type="ECO:0000256" key="1">
    <source>
        <dbReference type="ARBA" id="ARBA00022801"/>
    </source>
</evidence>
<dbReference type="AlphaFoldDB" id="A0A0D1K327"/>
<organism evidence="4 5">
    <name type="scientific">Weissella cibaria</name>
    <dbReference type="NCBI Taxonomy" id="137591"/>
    <lineage>
        <taxon>Bacteria</taxon>
        <taxon>Bacillati</taxon>
        <taxon>Bacillota</taxon>
        <taxon>Bacilli</taxon>
        <taxon>Lactobacillales</taxon>
        <taxon>Lactobacillaceae</taxon>
        <taxon>Weissella</taxon>
    </lineage>
</organism>
<dbReference type="GO" id="GO:0016787">
    <property type="term" value="F:hydrolase activity"/>
    <property type="evidence" value="ECO:0007669"/>
    <property type="project" value="UniProtKB-UniRule"/>
</dbReference>
<dbReference type="SUPFAM" id="SSF56281">
    <property type="entry name" value="Metallo-hydrolase/oxidoreductase"/>
    <property type="match status" value="1"/>
</dbReference>
<reference evidence="4" key="1">
    <citation type="journal article" date="2015" name="Microbiology (Mosc.)">
        <title>Genomics of the Weissella cibaria species with an examination of its metabolic traits.</title>
        <authorList>
            <person name="Lynch K.M."/>
            <person name="Lucid A."/>
            <person name="Arendt E.K."/>
            <person name="Sleator R.D."/>
            <person name="Lucey B."/>
            <person name="Coffey A."/>
        </authorList>
    </citation>
    <scope>NUCLEOTIDE SEQUENCE [LARGE SCALE GENOMIC DNA]</scope>
    <source>
        <strain evidence="4">AB3b</strain>
    </source>
</reference>
<dbReference type="Pfam" id="PF13483">
    <property type="entry name" value="Lactamase_B_3"/>
    <property type="match status" value="1"/>
</dbReference>
<keyword evidence="1 2" id="KW-0378">Hydrolase</keyword>
<dbReference type="InterPro" id="IPR001279">
    <property type="entry name" value="Metallo-B-lactamas"/>
</dbReference>
<name>A0A0D1K327_9LACO</name>
<evidence type="ECO:0000313" key="5">
    <source>
        <dbReference type="Proteomes" id="UP000032289"/>
    </source>
</evidence>
<evidence type="ECO:0000256" key="2">
    <source>
        <dbReference type="HAMAP-Rule" id="MF_00457"/>
    </source>
</evidence>
<dbReference type="InterPro" id="IPR036866">
    <property type="entry name" value="RibonucZ/Hydroxyglut_hydro"/>
</dbReference>
<dbReference type="EMBL" id="JWHT01000082">
    <property type="protein sequence ID" value="KIU19394.1"/>
    <property type="molecule type" value="Genomic_DNA"/>
</dbReference>